<sequence>MFSLIGCVRYTAVVTMVMASVMQKIIPRYSLAQWLLCNGSLRWYQHSTVEESRILAGNQQKEKSKKDRKYNGHIESKPLTIPKDIDLLAATVVYLVTEVDYKFMKPTQEINISLVWCLLVSSFLSYRKWWLESFIIFLSLHCSMWCLW</sequence>
<evidence type="ECO:0000313" key="7">
    <source>
        <dbReference type="Ensembl" id="ENSGGOP00000034561.1"/>
    </source>
</evidence>
<evidence type="ECO:0000256" key="2">
    <source>
        <dbReference type="ARBA" id="ARBA00009706"/>
    </source>
</evidence>
<evidence type="ECO:0000256" key="4">
    <source>
        <dbReference type="ARBA" id="ARBA00022989"/>
    </source>
</evidence>
<dbReference type="PANTHER" id="PTHR13624">
    <property type="entry name" value="RE42071P"/>
    <property type="match status" value="1"/>
</dbReference>
<dbReference type="Pfam" id="PF10268">
    <property type="entry name" value="Tmemb_161AB"/>
    <property type="match status" value="2"/>
</dbReference>
<reference evidence="8" key="1">
    <citation type="submission" date="2011-05" db="EMBL/GenBank/DDBJ databases">
        <title>Insights into the evolution of the great apes provided by the gorilla genome.</title>
        <authorList>
            <person name="Scally A."/>
        </authorList>
    </citation>
    <scope>NUCLEOTIDE SEQUENCE [LARGE SCALE GENOMIC DNA]</scope>
</reference>
<evidence type="ECO:0000256" key="6">
    <source>
        <dbReference type="ARBA" id="ARBA00023180"/>
    </source>
</evidence>
<dbReference type="InterPro" id="IPR019395">
    <property type="entry name" value="Transmembrane_161A/B"/>
</dbReference>
<name>A0A2I2YI03_GORGO</name>
<dbReference type="GO" id="GO:0016020">
    <property type="term" value="C:membrane"/>
    <property type="evidence" value="ECO:0007669"/>
    <property type="project" value="UniProtKB-SubCell"/>
</dbReference>
<comment type="subcellular location">
    <subcellularLocation>
        <location evidence="1">Membrane</location>
        <topology evidence="1">Multi-pass membrane protein</topology>
    </subcellularLocation>
</comment>
<accession>A0A2I2YI03</accession>
<keyword evidence="3" id="KW-0812">Transmembrane</keyword>
<dbReference type="PANTHER" id="PTHR13624:SF3">
    <property type="entry name" value="TRANSMEMBRANE PROTEIN 161B"/>
    <property type="match status" value="1"/>
</dbReference>
<organism evidence="7 8">
    <name type="scientific">Gorilla gorilla gorilla</name>
    <name type="common">Western lowland gorilla</name>
    <dbReference type="NCBI Taxonomy" id="9595"/>
    <lineage>
        <taxon>Eukaryota</taxon>
        <taxon>Metazoa</taxon>
        <taxon>Chordata</taxon>
        <taxon>Craniata</taxon>
        <taxon>Vertebrata</taxon>
        <taxon>Euteleostomi</taxon>
        <taxon>Mammalia</taxon>
        <taxon>Eutheria</taxon>
        <taxon>Euarchontoglires</taxon>
        <taxon>Primates</taxon>
        <taxon>Haplorrhini</taxon>
        <taxon>Catarrhini</taxon>
        <taxon>Hominidae</taxon>
        <taxon>Gorilla</taxon>
    </lineage>
</organism>
<dbReference type="EMBL" id="CABD030074387">
    <property type="status" value="NOT_ANNOTATED_CDS"/>
    <property type="molecule type" value="Genomic_DNA"/>
</dbReference>
<reference evidence="7" key="3">
    <citation type="submission" date="2025-08" db="UniProtKB">
        <authorList>
            <consortium name="Ensembl"/>
        </authorList>
    </citation>
    <scope>IDENTIFICATION</scope>
</reference>
<dbReference type="GeneTree" id="ENSGT00390000000672"/>
<evidence type="ECO:0000256" key="3">
    <source>
        <dbReference type="ARBA" id="ARBA00022692"/>
    </source>
</evidence>
<dbReference type="AlphaFoldDB" id="A0A2I2YI03"/>
<keyword evidence="6" id="KW-0325">Glycoprotein</keyword>
<evidence type="ECO:0000313" key="8">
    <source>
        <dbReference type="Proteomes" id="UP000001519"/>
    </source>
</evidence>
<evidence type="ECO:0000256" key="5">
    <source>
        <dbReference type="ARBA" id="ARBA00023136"/>
    </source>
</evidence>
<keyword evidence="5" id="KW-0472">Membrane</keyword>
<keyword evidence="4" id="KW-1133">Transmembrane helix</keyword>
<proteinExistence type="inferred from homology"/>
<reference evidence="7 8" key="2">
    <citation type="journal article" date="2012" name="Nature">
        <title>Insights into hominid evolution from the gorilla genome sequence.</title>
        <authorList>
            <person name="Scally A."/>
            <person name="Dutheil J.Y."/>
            <person name="Hillier L.W."/>
            <person name="Jordan G.E."/>
            <person name="Goodhead I."/>
            <person name="Herrero J."/>
            <person name="Hobolth A."/>
            <person name="Lappalainen T."/>
            <person name="Mailund T."/>
            <person name="Marques-Bonet T."/>
            <person name="McCarthy S."/>
            <person name="Montgomery S.H."/>
            <person name="Schwalie P.C."/>
            <person name="Tang Y.A."/>
            <person name="Ward M.C."/>
            <person name="Xue Y."/>
            <person name="Yngvadottir B."/>
            <person name="Alkan C."/>
            <person name="Andersen L.N."/>
            <person name="Ayub Q."/>
            <person name="Ball E.V."/>
            <person name="Beal K."/>
            <person name="Bradley B.J."/>
            <person name="Chen Y."/>
            <person name="Clee C.M."/>
            <person name="Fitzgerald S."/>
            <person name="Graves T.A."/>
            <person name="Gu Y."/>
            <person name="Heath P."/>
            <person name="Heger A."/>
            <person name="Karakoc E."/>
            <person name="Kolb-Kokocinski A."/>
            <person name="Laird G.K."/>
            <person name="Lunter G."/>
            <person name="Meader S."/>
            <person name="Mort M."/>
            <person name="Mullikin J.C."/>
            <person name="Munch K."/>
            <person name="O'Connor T.D."/>
            <person name="Phillips A.D."/>
            <person name="Prado-Martinez J."/>
            <person name="Rogers A.S."/>
            <person name="Sajjadian S."/>
            <person name="Schmidt D."/>
            <person name="Shaw K."/>
            <person name="Simpson J.T."/>
            <person name="Stenson P.D."/>
            <person name="Turner D.J."/>
            <person name="Vigilant L."/>
            <person name="Vilella A.J."/>
            <person name="Whitener W."/>
            <person name="Zhu B."/>
            <person name="Cooper D.N."/>
            <person name="de Jong P."/>
            <person name="Dermitzakis E.T."/>
            <person name="Eichler E.E."/>
            <person name="Flicek P."/>
            <person name="Goldman N."/>
            <person name="Mundy N.I."/>
            <person name="Ning Z."/>
            <person name="Odom D.T."/>
            <person name="Ponting C.P."/>
            <person name="Quail M.A."/>
            <person name="Ryder O.A."/>
            <person name="Searle S.M."/>
            <person name="Warren W.C."/>
            <person name="Wilson R.K."/>
            <person name="Schierup M.H."/>
            <person name="Rogers J."/>
            <person name="Tyler-Smith C."/>
            <person name="Durbin R."/>
        </authorList>
    </citation>
    <scope>NUCLEOTIDE SEQUENCE [LARGE SCALE GENOMIC DNA]</scope>
</reference>
<evidence type="ECO:0000256" key="1">
    <source>
        <dbReference type="ARBA" id="ARBA00004141"/>
    </source>
</evidence>
<reference evidence="7" key="4">
    <citation type="submission" date="2025-09" db="UniProtKB">
        <authorList>
            <consortium name="Ensembl"/>
        </authorList>
    </citation>
    <scope>IDENTIFICATION</scope>
</reference>
<protein>
    <recommendedName>
        <fullName evidence="9">Transmembrane protein 161B</fullName>
    </recommendedName>
</protein>
<keyword evidence="8" id="KW-1185">Reference proteome</keyword>
<dbReference type="Proteomes" id="UP000001519">
    <property type="component" value="Chromosome 10"/>
</dbReference>
<dbReference type="Ensembl" id="ENSGGOT00000044816.1">
    <property type="protein sequence ID" value="ENSGGOP00000034561.1"/>
    <property type="gene ID" value="ENSGGOG00000036120.1"/>
</dbReference>
<evidence type="ECO:0008006" key="9">
    <source>
        <dbReference type="Google" id="ProtNLM"/>
    </source>
</evidence>
<comment type="similarity">
    <text evidence="2">Belongs to the TMEM161 family.</text>
</comment>